<proteinExistence type="predicted"/>
<evidence type="ECO:0000313" key="2">
    <source>
        <dbReference type="Proteomes" id="UP000297814"/>
    </source>
</evidence>
<dbReference type="Proteomes" id="UP000297814">
    <property type="component" value="Unassembled WGS sequence"/>
</dbReference>
<organism evidence="1 2">
    <name type="scientific">Botrytis hyacinthi</name>
    <dbReference type="NCBI Taxonomy" id="278943"/>
    <lineage>
        <taxon>Eukaryota</taxon>
        <taxon>Fungi</taxon>
        <taxon>Dikarya</taxon>
        <taxon>Ascomycota</taxon>
        <taxon>Pezizomycotina</taxon>
        <taxon>Leotiomycetes</taxon>
        <taxon>Helotiales</taxon>
        <taxon>Sclerotiniaceae</taxon>
        <taxon>Botrytis</taxon>
    </lineage>
</organism>
<comment type="caution">
    <text evidence="1">The sequence shown here is derived from an EMBL/GenBank/DDBJ whole genome shotgun (WGS) entry which is preliminary data.</text>
</comment>
<dbReference type="AlphaFoldDB" id="A0A4Z1H7B1"/>
<dbReference type="EMBL" id="PQXK01000005">
    <property type="protein sequence ID" value="TGO42760.1"/>
    <property type="molecule type" value="Genomic_DNA"/>
</dbReference>
<protein>
    <submittedName>
        <fullName evidence="1">Uncharacterized protein</fullName>
    </submittedName>
</protein>
<reference evidence="1 2" key="1">
    <citation type="submission" date="2017-12" db="EMBL/GenBank/DDBJ databases">
        <title>Comparative genomics of Botrytis spp.</title>
        <authorList>
            <person name="Valero-Jimenez C.A."/>
            <person name="Tapia P."/>
            <person name="Veloso J."/>
            <person name="Silva-Moreno E."/>
            <person name="Staats M."/>
            <person name="Valdes J.H."/>
            <person name="Van Kan J.A.L."/>
        </authorList>
    </citation>
    <scope>NUCLEOTIDE SEQUENCE [LARGE SCALE GENOMIC DNA]</scope>
    <source>
        <strain evidence="1 2">Bh0001</strain>
    </source>
</reference>
<gene>
    <name evidence="1" type="ORF">BHYA_0005g00250</name>
</gene>
<sequence>MYISMPANVPVSDFKSEVSDGICWILRISAPPAGLIVHESQDHNFFPMEKKLEMKLEMK</sequence>
<keyword evidence="2" id="KW-1185">Reference proteome</keyword>
<name>A0A4Z1H7B1_9HELO</name>
<evidence type="ECO:0000313" key="1">
    <source>
        <dbReference type="EMBL" id="TGO42760.1"/>
    </source>
</evidence>
<accession>A0A4Z1H7B1</accession>